<protein>
    <recommendedName>
        <fullName evidence="3">Ig-like domain (Group 3)</fullName>
    </recommendedName>
</protein>
<accession>A0A1M7E998</accession>
<evidence type="ECO:0008006" key="3">
    <source>
        <dbReference type="Google" id="ProtNLM"/>
    </source>
</evidence>
<reference evidence="1 2" key="1">
    <citation type="submission" date="2016-11" db="EMBL/GenBank/DDBJ databases">
        <authorList>
            <person name="Varghese N."/>
            <person name="Submissions S."/>
        </authorList>
    </citation>
    <scope>NUCLEOTIDE SEQUENCE [LARGE SCALE GENOMIC DNA]</scope>
    <source>
        <strain evidence="1 2">DSM 28249</strain>
    </source>
</reference>
<proteinExistence type="predicted"/>
<organism evidence="1 2">
    <name type="scientific">Roseovarius litoreus</name>
    <dbReference type="NCBI Taxonomy" id="1155722"/>
    <lineage>
        <taxon>Bacteria</taxon>
        <taxon>Pseudomonadati</taxon>
        <taxon>Pseudomonadota</taxon>
        <taxon>Alphaproteobacteria</taxon>
        <taxon>Rhodobacterales</taxon>
        <taxon>Roseobacteraceae</taxon>
        <taxon>Roseovarius</taxon>
    </lineage>
</organism>
<evidence type="ECO:0000313" key="2">
    <source>
        <dbReference type="Proteomes" id="UP000322545"/>
    </source>
</evidence>
<gene>
    <name evidence="1" type="ORF">SAMN05443432_103257</name>
</gene>
<name>A0A1M7E998_9RHOB</name>
<dbReference type="NCBIfam" id="NF033510">
    <property type="entry name" value="Ca_tandemer"/>
    <property type="match status" value="7"/>
</dbReference>
<dbReference type="InterPro" id="IPR013783">
    <property type="entry name" value="Ig-like_fold"/>
</dbReference>
<evidence type="ECO:0000313" key="1">
    <source>
        <dbReference type="EMBL" id="SHL88317.1"/>
    </source>
</evidence>
<dbReference type="Proteomes" id="UP000322545">
    <property type="component" value="Unassembled WGS sequence"/>
</dbReference>
<sequence>MALPAIAQAQVAEFVSASSINGVTSVQALANGTASMTMANGTVISIPAGQFSVLAGGQVMVAPQIAQLAAQAMAAGAAGGIGLGAAVAGAGVAGAVAVGAGGGGGDGPSPLLFQSTTPSEPATIPPIVVNNATVSEVNGIGSNAIPTELPEGTTQLRITFADGTLVSANPTVNVDEEGAWVLPLFEQGPTDLRQGLSLLSLVALDEDGEELGTLITEILIDTIPPTVAVTDISSPGDDDFTVNIAERAEPVTIRGVSDAEDGQIVTITLNNVEYTGEVRGGEWSIEIPPADLANLPDAEAFYFISPVVRDAAGNETTGEAATLATDFVAPFISINPVSADDVVGLIDLQGDLTITGTTNADPGQQVTVLFNGIEYQGEVAFPAVRALDMATVINGDGPMRDPAPLEFRWSVTIPQDDLSALQEQIGDEEPAQIQIVASVSDSAGNPAEQAERSIDVDFRGPSLTIDPIATDNIINFDEDGIAVTISGNTNNVEAGQAVLVTVNHTPLISATVQEDGTWETTLGPMDVTAIPDGGSVDVVANVSDADGTAAPTITVQLARDVTPPTIDIDANVISVGAVMNIAESTEDLTLGGATTAEDGQEVTVTVAGTEFTTQAEGGAWTLTIPNADLPEIGDGDTVEITADVSDIAGNPAEQATASFDADLSEPSITIVGRIAGDGTLNIAEKAEGITIRGTTTGAEDGQTVTIMIGDSEFTTNVGRDAWSLDLTAEDLAAISDGDTLAVTADVSDLAGNPAQQASASFTADLSAPTVTITEPVAEDGFLNIAEQGSSITIRGTAVGVENGRSVVVDIDDNQYTAVVTDEAWVLVLTSDDLEGFSEADGQTIRIMADVENAAGNPAPQASASLDIDLTPPTISFVDDVPADYVLTLAELAADPDSGAEVTTTSPEGTPVTLTFEDGNGVAALRVQDTVPDGGTFVIDFLDADLLDALSDQTAYTVTVEIADDAGNTASDSFELTTDFKPSLTLNEVGVDGTIDLQGPALTAVTGTALGADGQTVTVTFVNSDTQAEIGTTTGTVTNGAWSAPVNAALLEEISAGQVYTVNADVSNADGRAADTASQTVTGYLPSEFGYFLVSDTGQSVTVVSFTGEDFNSNDGFETEISFDPLENPYVANSSNGNPSLFFFLANDAGTGDGTLLVGGGTLTTPLQPLSPLFTFNLASDGQNPITLRFDHIVDDVASGSAELLIGTDGIDTLTGDNIDSFIRGRGGDDAIDVSDPGANVVVFETTPSANGVDTVTGFTIGLGDAVDDTMFFQGQIDLRGDGTIVEALADGGTIGANTGFVIFTTAQTIPSVSEALTSLNGFGPDEQFYLMAGNGTDAQLALVTTDANSSPTAEVMADFQGIGGLDQLAPSQIILSDPTGQAVLT</sequence>
<dbReference type="EMBL" id="FRCB01000003">
    <property type="protein sequence ID" value="SHL88317.1"/>
    <property type="molecule type" value="Genomic_DNA"/>
</dbReference>
<dbReference type="Gene3D" id="2.60.40.10">
    <property type="entry name" value="Immunoglobulins"/>
    <property type="match status" value="8"/>
</dbReference>
<keyword evidence="2" id="KW-1185">Reference proteome</keyword>